<accession>D5EJ24</accession>
<feature type="domain" description="ABC transporter" evidence="3">
    <location>
        <begin position="11"/>
        <end position="250"/>
    </location>
</feature>
<dbReference type="HOGENOM" id="CLU_000604_1_11_0"/>
<dbReference type="PANTHER" id="PTHR43158:SF2">
    <property type="entry name" value="SKFA PEPTIDE EXPORT ATP-BINDING PROTEIN SKFE"/>
    <property type="match status" value="1"/>
</dbReference>
<dbReference type="Gene3D" id="3.40.50.300">
    <property type="entry name" value="P-loop containing nucleotide triphosphate hydrolases"/>
    <property type="match status" value="1"/>
</dbReference>
<dbReference type="EMBL" id="CP001998">
    <property type="protein sequence ID" value="ADE54423.1"/>
    <property type="molecule type" value="Genomic_DNA"/>
</dbReference>
<protein>
    <submittedName>
        <fullName evidence="4">ABC transporter related protein</fullName>
    </submittedName>
</protein>
<dbReference type="InterPro" id="IPR017871">
    <property type="entry name" value="ABC_transporter-like_CS"/>
</dbReference>
<keyword evidence="5" id="KW-1185">Reference proteome</keyword>
<dbReference type="PANTHER" id="PTHR43158">
    <property type="entry name" value="SKFA PEPTIDE EXPORT ATP-BINDING PROTEIN SKFE"/>
    <property type="match status" value="1"/>
</dbReference>
<dbReference type="CDD" id="cd03230">
    <property type="entry name" value="ABC_DR_subfamily_A"/>
    <property type="match status" value="1"/>
</dbReference>
<evidence type="ECO:0000259" key="3">
    <source>
        <dbReference type="PROSITE" id="PS50893"/>
    </source>
</evidence>
<dbReference type="PROSITE" id="PS50893">
    <property type="entry name" value="ABC_TRANSPORTER_2"/>
    <property type="match status" value="1"/>
</dbReference>
<dbReference type="eggNOG" id="COG1119">
    <property type="taxonomic scope" value="Bacteria"/>
</dbReference>
<name>D5EJ24_CORAD</name>
<dbReference type="GO" id="GO:0016887">
    <property type="term" value="F:ATP hydrolysis activity"/>
    <property type="evidence" value="ECO:0007669"/>
    <property type="project" value="InterPro"/>
</dbReference>
<keyword evidence="1" id="KW-0547">Nucleotide-binding</keyword>
<dbReference type="KEGG" id="caa:Caka_1404"/>
<dbReference type="SMART" id="SM00382">
    <property type="entry name" value="AAA"/>
    <property type="match status" value="1"/>
</dbReference>
<keyword evidence="2" id="KW-0067">ATP-binding</keyword>
<dbReference type="Pfam" id="PF00005">
    <property type="entry name" value="ABC_tran"/>
    <property type="match status" value="1"/>
</dbReference>
<dbReference type="STRING" id="583355.Caka_1404"/>
<dbReference type="OrthoDB" id="9789994at2"/>
<evidence type="ECO:0000313" key="4">
    <source>
        <dbReference type="EMBL" id="ADE54423.1"/>
    </source>
</evidence>
<dbReference type="SUPFAM" id="SSF52540">
    <property type="entry name" value="P-loop containing nucleoside triphosphate hydrolases"/>
    <property type="match status" value="1"/>
</dbReference>
<evidence type="ECO:0000256" key="1">
    <source>
        <dbReference type="ARBA" id="ARBA00022741"/>
    </source>
</evidence>
<evidence type="ECO:0000256" key="2">
    <source>
        <dbReference type="ARBA" id="ARBA00022840"/>
    </source>
</evidence>
<dbReference type="InterPro" id="IPR003439">
    <property type="entry name" value="ABC_transporter-like_ATP-bd"/>
</dbReference>
<dbReference type="GO" id="GO:0005524">
    <property type="term" value="F:ATP binding"/>
    <property type="evidence" value="ECO:0007669"/>
    <property type="project" value="UniProtKB-KW"/>
</dbReference>
<sequence>MASHPSEHSSLTIRNLCVHRGTTEIIRDLDWTVRKGEHWAILGANGSGKTSLLAAITAYLSPNAGSIQLLGETYGQSNWIQLRERIGMVSSALTRRVPADELAIETVLSGEKAQLGYWAQEDRIDAGNARSKLRLLGVDYAATRPWRVLSQGERQKVFIARALMANPALLILDEPCAGLDPVAREQFLQSLSTLAHEQAGVNQLLVTHHVEEIIPEITHVLLLKKGRALAAGPKGQVLRTEPLSEAFEAPIEIHCDERQRYQLQVQL</sequence>
<dbReference type="AlphaFoldDB" id="D5EJ24"/>
<dbReference type="PROSITE" id="PS00211">
    <property type="entry name" value="ABC_TRANSPORTER_1"/>
    <property type="match status" value="1"/>
</dbReference>
<dbReference type="RefSeq" id="WP_013043145.1">
    <property type="nucleotide sequence ID" value="NC_014008.1"/>
</dbReference>
<dbReference type="InterPro" id="IPR003593">
    <property type="entry name" value="AAA+_ATPase"/>
</dbReference>
<dbReference type="InterPro" id="IPR027417">
    <property type="entry name" value="P-loop_NTPase"/>
</dbReference>
<organism evidence="4 5">
    <name type="scientific">Coraliomargarita akajimensis (strain DSM 45221 / IAM 15411 / JCM 23193 / KCTC 12865 / 04OKA010-24)</name>
    <dbReference type="NCBI Taxonomy" id="583355"/>
    <lineage>
        <taxon>Bacteria</taxon>
        <taxon>Pseudomonadati</taxon>
        <taxon>Verrucomicrobiota</taxon>
        <taxon>Opitutia</taxon>
        <taxon>Puniceicoccales</taxon>
        <taxon>Coraliomargaritaceae</taxon>
        <taxon>Coraliomargarita</taxon>
    </lineage>
</organism>
<reference evidence="4 5" key="1">
    <citation type="journal article" date="2010" name="Stand. Genomic Sci.">
        <title>Complete genome sequence of Coraliomargarita akajimensis type strain (04OKA010-24).</title>
        <authorList>
            <person name="Mavromatis K."/>
            <person name="Abt B."/>
            <person name="Brambilla E."/>
            <person name="Lapidus A."/>
            <person name="Copeland A."/>
            <person name="Deshpande S."/>
            <person name="Nolan M."/>
            <person name="Lucas S."/>
            <person name="Tice H."/>
            <person name="Cheng J.F."/>
            <person name="Han C."/>
            <person name="Detter J.C."/>
            <person name="Woyke T."/>
            <person name="Goodwin L."/>
            <person name="Pitluck S."/>
            <person name="Held B."/>
            <person name="Brettin T."/>
            <person name="Tapia R."/>
            <person name="Ivanova N."/>
            <person name="Mikhailova N."/>
            <person name="Pati A."/>
            <person name="Liolios K."/>
            <person name="Chen A."/>
            <person name="Palaniappan K."/>
            <person name="Land M."/>
            <person name="Hauser L."/>
            <person name="Chang Y.J."/>
            <person name="Jeffries C.D."/>
            <person name="Rohde M."/>
            <person name="Goker M."/>
            <person name="Bristow J."/>
            <person name="Eisen J.A."/>
            <person name="Markowitz V."/>
            <person name="Hugenholtz P."/>
            <person name="Klenk H.P."/>
            <person name="Kyrpides N.C."/>
        </authorList>
    </citation>
    <scope>NUCLEOTIDE SEQUENCE [LARGE SCALE GENOMIC DNA]</scope>
    <source>
        <strain evidence="5">DSM 45221 / IAM 15411 / JCM 23193 / KCTC 12865</strain>
    </source>
</reference>
<proteinExistence type="predicted"/>
<dbReference type="Proteomes" id="UP000000925">
    <property type="component" value="Chromosome"/>
</dbReference>
<evidence type="ECO:0000313" key="5">
    <source>
        <dbReference type="Proteomes" id="UP000000925"/>
    </source>
</evidence>
<gene>
    <name evidence="4" type="ordered locus">Caka_1404</name>
</gene>